<protein>
    <submittedName>
        <fullName evidence="2">Acetyltransferase</fullName>
    </submittedName>
</protein>
<dbReference type="PROSITE" id="PS51186">
    <property type="entry name" value="GNAT"/>
    <property type="match status" value="1"/>
</dbReference>
<dbReference type="OrthoDB" id="9807426at2"/>
<evidence type="ECO:0000313" key="2">
    <source>
        <dbReference type="EMBL" id="SNT14347.1"/>
    </source>
</evidence>
<reference evidence="3" key="1">
    <citation type="submission" date="2017-06" db="EMBL/GenBank/DDBJ databases">
        <authorList>
            <person name="Varghese N."/>
            <person name="Submissions S."/>
        </authorList>
    </citation>
    <scope>NUCLEOTIDE SEQUENCE [LARGE SCALE GENOMIC DNA]</scope>
    <source>
        <strain evidence="3">LNB2</strain>
    </source>
</reference>
<dbReference type="SUPFAM" id="SSF55729">
    <property type="entry name" value="Acyl-CoA N-acyltransferases (Nat)"/>
    <property type="match status" value="1"/>
</dbReference>
<accession>A0A239K7K6</accession>
<organism evidence="2 3">
    <name type="scientific">Edaphosphingomonas laterariae</name>
    <dbReference type="NCBI Taxonomy" id="861865"/>
    <lineage>
        <taxon>Bacteria</taxon>
        <taxon>Pseudomonadati</taxon>
        <taxon>Pseudomonadota</taxon>
        <taxon>Alphaproteobacteria</taxon>
        <taxon>Sphingomonadales</taxon>
        <taxon>Rhizorhabdaceae</taxon>
        <taxon>Edaphosphingomonas</taxon>
    </lineage>
</organism>
<dbReference type="EMBL" id="FZOS01000048">
    <property type="protein sequence ID" value="SNT14347.1"/>
    <property type="molecule type" value="Genomic_DNA"/>
</dbReference>
<dbReference type="CDD" id="cd04301">
    <property type="entry name" value="NAT_SF"/>
    <property type="match status" value="1"/>
</dbReference>
<sequence length="171" mass="18912">MSDIASFTEVVTRSGLSLSLRPVTRDDGPLLRDFFDRVTPEDLRFRFLTAMLKVSDDQIASMIDVDHKQTEDFLAFADNGTLVGSAMIAIEPSGERAEVAIAVRADYKHQGVGWTLLNLAADYAKTRGCRTLEAVESRLNQKAIEVERDSGFTVKAYPDDATLVIVSKQLQ</sequence>
<name>A0A239K7K6_9SPHN</name>
<dbReference type="GO" id="GO:0016747">
    <property type="term" value="F:acyltransferase activity, transferring groups other than amino-acyl groups"/>
    <property type="evidence" value="ECO:0007669"/>
    <property type="project" value="InterPro"/>
</dbReference>
<feature type="domain" description="N-acetyltransferase" evidence="1">
    <location>
        <begin position="18"/>
        <end position="171"/>
    </location>
</feature>
<dbReference type="InterPro" id="IPR000182">
    <property type="entry name" value="GNAT_dom"/>
</dbReference>
<keyword evidence="3" id="KW-1185">Reference proteome</keyword>
<gene>
    <name evidence="2" type="ORF">SAMN06295912_1486</name>
</gene>
<dbReference type="AlphaFoldDB" id="A0A239K7K6"/>
<evidence type="ECO:0000259" key="1">
    <source>
        <dbReference type="PROSITE" id="PS51186"/>
    </source>
</evidence>
<keyword evidence="2" id="KW-0808">Transferase</keyword>
<dbReference type="RefSeq" id="WP_089221270.1">
    <property type="nucleotide sequence ID" value="NZ_FZOS01000048.1"/>
</dbReference>
<proteinExistence type="predicted"/>
<dbReference type="Proteomes" id="UP000198281">
    <property type="component" value="Unassembled WGS sequence"/>
</dbReference>
<dbReference type="InterPro" id="IPR016181">
    <property type="entry name" value="Acyl_CoA_acyltransferase"/>
</dbReference>
<dbReference type="Gene3D" id="3.40.630.30">
    <property type="match status" value="1"/>
</dbReference>
<evidence type="ECO:0000313" key="3">
    <source>
        <dbReference type="Proteomes" id="UP000198281"/>
    </source>
</evidence>
<dbReference type="Pfam" id="PF00583">
    <property type="entry name" value="Acetyltransf_1"/>
    <property type="match status" value="1"/>
</dbReference>